<protein>
    <submittedName>
        <fullName evidence="4">Uncharacterized protein</fullName>
    </submittedName>
</protein>
<reference evidence="4" key="1">
    <citation type="journal article" date="2016" name="Nat. Genet.">
        <title>A high-quality carrot genome assembly provides new insights into carotenoid accumulation and asterid genome evolution.</title>
        <authorList>
            <person name="Iorizzo M."/>
            <person name="Ellison S."/>
            <person name="Senalik D."/>
            <person name="Zeng P."/>
            <person name="Satapoomin P."/>
            <person name="Huang J."/>
            <person name="Bowman M."/>
            <person name="Iovene M."/>
            <person name="Sanseverino W."/>
            <person name="Cavagnaro P."/>
            <person name="Yildiz M."/>
            <person name="Macko-Podgorni A."/>
            <person name="Moranska E."/>
            <person name="Grzebelus E."/>
            <person name="Grzebelus D."/>
            <person name="Ashrafi H."/>
            <person name="Zheng Z."/>
            <person name="Cheng S."/>
            <person name="Spooner D."/>
            <person name="Van Deynze A."/>
            <person name="Simon P."/>
        </authorList>
    </citation>
    <scope>NUCLEOTIDE SEQUENCE</scope>
    <source>
        <tissue evidence="4">Leaf</tissue>
    </source>
</reference>
<proteinExistence type="predicted"/>
<keyword evidence="1" id="KW-0433">Leucine-rich repeat</keyword>
<dbReference type="KEGG" id="dcr:108218510"/>
<dbReference type="SMART" id="SM00369">
    <property type="entry name" value="LRR_TYP"/>
    <property type="match status" value="3"/>
</dbReference>
<evidence type="ECO:0000256" key="1">
    <source>
        <dbReference type="ARBA" id="ARBA00022614"/>
    </source>
</evidence>
<accession>A0AAF1B051</accession>
<feature type="region of interest" description="Disordered" evidence="3">
    <location>
        <begin position="595"/>
        <end position="618"/>
    </location>
</feature>
<dbReference type="Gene3D" id="3.80.10.10">
    <property type="entry name" value="Ribonuclease Inhibitor"/>
    <property type="match status" value="1"/>
</dbReference>
<dbReference type="EMBL" id="CP093346">
    <property type="protein sequence ID" value="WOG98790.1"/>
    <property type="molecule type" value="Genomic_DNA"/>
</dbReference>
<feature type="compositionally biased region" description="Polar residues" evidence="3">
    <location>
        <begin position="366"/>
        <end position="377"/>
    </location>
</feature>
<evidence type="ECO:0000256" key="3">
    <source>
        <dbReference type="SAM" id="MobiDB-lite"/>
    </source>
</evidence>
<dbReference type="GO" id="GO:0005737">
    <property type="term" value="C:cytoplasm"/>
    <property type="evidence" value="ECO:0007669"/>
    <property type="project" value="TreeGrafter"/>
</dbReference>
<dbReference type="PANTHER" id="PTHR15454:SF7">
    <property type="entry name" value="OS07G0106100 PROTEIN"/>
    <property type="match status" value="1"/>
</dbReference>
<dbReference type="Proteomes" id="UP000077755">
    <property type="component" value="Chromosome 4"/>
</dbReference>
<feature type="region of interest" description="Disordered" evidence="3">
    <location>
        <begin position="366"/>
        <end position="385"/>
    </location>
</feature>
<dbReference type="InterPro" id="IPR032675">
    <property type="entry name" value="LRR_dom_sf"/>
</dbReference>
<dbReference type="AlphaFoldDB" id="A0AAF1B051"/>
<dbReference type="InterPro" id="IPR001611">
    <property type="entry name" value="Leu-rich_rpt"/>
</dbReference>
<dbReference type="SUPFAM" id="SSF52075">
    <property type="entry name" value="Outer arm dynein light chain 1"/>
    <property type="match status" value="1"/>
</dbReference>
<dbReference type="GO" id="GO:0006952">
    <property type="term" value="P:defense response"/>
    <property type="evidence" value="ECO:0007669"/>
    <property type="project" value="UniProtKB-ARBA"/>
</dbReference>
<sequence length="676" mass="74540">MIGFTCFSGHIYSSKPKMINDLPEEAMHKALEDGIHNHEFKNNNSFSGKPSDSGANEDGVCITADQLTTSSSIDHSCRFDEISNKRMDETKDVAYTTRIKRSQSLGNELYRKVKFIGVPYSGEDTDQGFSVDGSNDRSGSLLSFGEKDHEVSTSEKFPEALHSVSVQVSSDLVRDGSTLFIGDPQQKVEWPDISDTQFPGDCGNHAPCNQRTANVLPRSYSSSDVLAYGGHTKTRYSVPRATSCAYLNALDKQEDMIAHKICTRANQDGEEDDSAEHCEKTMMQDSANDGYDGYNYVGTAKDWVLPDEANTSKNQLDSMVDTQEEHPPKDFKIKRIEEWVSNLQHCSPSEEIYDLSTTCDYPADTGSNVSNGLSPTRQDSKSTPEMDTVKRYISSLSATSTSAQLANHGLIAIPFLSAFVGLKALNLSGNAIVRITAGALPRGLHILNLSKNSISTIEGLRELTRLRVLDLSYNRILRIGHGLASCSSLKELYLAGNKISEVEGLHRLLKLNVLDFRFNKISTTKGLGQLAANYNSLQAISIEGNPAQKNVGDEQLKKHLLGLLPQLVYYNRRSIKAGSTKDSGSARLHQFDRGLRSSELKTARSHKKPPSVIHGRRNHQAVTQVKPTRDKHGRLPPSGMKTVSRASFYDFGNRGISFKPDLGMHRSRSMGHLGDL</sequence>
<evidence type="ECO:0000256" key="2">
    <source>
        <dbReference type="ARBA" id="ARBA00022737"/>
    </source>
</evidence>
<dbReference type="PROSITE" id="PS51450">
    <property type="entry name" value="LRR"/>
    <property type="match status" value="3"/>
</dbReference>
<evidence type="ECO:0000313" key="4">
    <source>
        <dbReference type="EMBL" id="WOG98790.1"/>
    </source>
</evidence>
<dbReference type="GO" id="GO:0051707">
    <property type="term" value="P:response to other organism"/>
    <property type="evidence" value="ECO:0007669"/>
    <property type="project" value="UniProtKB-ARBA"/>
</dbReference>
<reference evidence="4" key="2">
    <citation type="submission" date="2022-03" db="EMBL/GenBank/DDBJ databases">
        <title>Draft title - Genomic analysis of global carrot germplasm unveils the trajectory of domestication and the origin of high carotenoid orange carrot.</title>
        <authorList>
            <person name="Iorizzo M."/>
            <person name="Ellison S."/>
            <person name="Senalik D."/>
            <person name="Macko-Podgorni A."/>
            <person name="Grzebelus D."/>
            <person name="Bostan H."/>
            <person name="Rolling W."/>
            <person name="Curaba J."/>
            <person name="Simon P."/>
        </authorList>
    </citation>
    <scope>NUCLEOTIDE SEQUENCE</scope>
    <source>
        <tissue evidence="4">Leaf</tissue>
    </source>
</reference>
<dbReference type="InterPro" id="IPR003591">
    <property type="entry name" value="Leu-rich_rpt_typical-subtyp"/>
</dbReference>
<dbReference type="SMART" id="SM00365">
    <property type="entry name" value="LRR_SD22"/>
    <property type="match status" value="4"/>
</dbReference>
<keyword evidence="5" id="KW-1185">Reference proteome</keyword>
<dbReference type="PANTHER" id="PTHR15454">
    <property type="entry name" value="NISCHARIN RELATED"/>
    <property type="match status" value="1"/>
</dbReference>
<name>A0AAF1B051_DAUCS</name>
<keyword evidence="2" id="KW-0677">Repeat</keyword>
<dbReference type="FunFam" id="3.80.10.10:FF:000320">
    <property type="entry name" value="Protein phosphatase 1 regulatory subunit pprA"/>
    <property type="match status" value="1"/>
</dbReference>
<gene>
    <name evidence="4" type="ORF">DCAR_0418135</name>
</gene>
<feature type="compositionally biased region" description="Basic residues" evidence="3">
    <location>
        <begin position="603"/>
        <end position="618"/>
    </location>
</feature>
<evidence type="ECO:0000313" key="5">
    <source>
        <dbReference type="Proteomes" id="UP000077755"/>
    </source>
</evidence>
<dbReference type="Pfam" id="PF13855">
    <property type="entry name" value="LRR_8"/>
    <property type="match status" value="1"/>
</dbReference>
<organism evidence="4 5">
    <name type="scientific">Daucus carota subsp. sativus</name>
    <name type="common">Carrot</name>
    <dbReference type="NCBI Taxonomy" id="79200"/>
    <lineage>
        <taxon>Eukaryota</taxon>
        <taxon>Viridiplantae</taxon>
        <taxon>Streptophyta</taxon>
        <taxon>Embryophyta</taxon>
        <taxon>Tracheophyta</taxon>
        <taxon>Spermatophyta</taxon>
        <taxon>Magnoliopsida</taxon>
        <taxon>eudicotyledons</taxon>
        <taxon>Gunneridae</taxon>
        <taxon>Pentapetalae</taxon>
        <taxon>asterids</taxon>
        <taxon>campanulids</taxon>
        <taxon>Apiales</taxon>
        <taxon>Apiaceae</taxon>
        <taxon>Apioideae</taxon>
        <taxon>Scandiceae</taxon>
        <taxon>Daucinae</taxon>
        <taxon>Daucus</taxon>
        <taxon>Daucus sect. Daucus</taxon>
    </lineage>
</organism>